<evidence type="ECO:0000256" key="4">
    <source>
        <dbReference type="ARBA" id="ARBA00022801"/>
    </source>
</evidence>
<dbReference type="PROSITE" id="PS51217">
    <property type="entry name" value="UVRD_HELICASE_CTER"/>
    <property type="match status" value="1"/>
</dbReference>
<dbReference type="Gene3D" id="1.10.486.10">
    <property type="entry name" value="PCRA, domain 4"/>
    <property type="match status" value="2"/>
</dbReference>
<evidence type="ECO:0000256" key="6">
    <source>
        <dbReference type="ARBA" id="ARBA00022839"/>
    </source>
</evidence>
<evidence type="ECO:0000256" key="7">
    <source>
        <dbReference type="ARBA" id="ARBA00022840"/>
    </source>
</evidence>
<evidence type="ECO:0000256" key="5">
    <source>
        <dbReference type="ARBA" id="ARBA00022806"/>
    </source>
</evidence>
<evidence type="ECO:0000313" key="17">
    <source>
        <dbReference type="EMBL" id="NMN01625.1"/>
    </source>
</evidence>
<sequence length="1336" mass="144852">MLDRLIEGDDGESALLVAGPPRCGKTEFAYDALIKGLRALGGEAAVMSVSNRTLAGELSDRAVRRMGALGQARPVTTLSALAFRVIAAERFAAHESEPKLLNGAEQDALLRQVLAAHLVHAQRGELCDACRLLRAYFAQDDWAHAAAPAADSCADGSTTAAMFANGVSGAFINQLRDMLARMDELGASFEREDELLGKLHADSSAALMGGIEHLETQWRLAFALRREYAEAIRAAYPREYRLDASRLLVEGADALRRCKDQAQSLALPDLLIVDDFQDTTFAGLRFIEALRQAGTRVVLVGNPDEAVQTFRGSYPEYLFAEAQRGPLRARLLKLEARAEQDDTHTTYRDVVAARVSLSIPSPEAETAPLPQRPGKLPQVEGTLPIRPVGKVDDSLNVALYRSPREELDDVVWRIKRARLDGRATWNDMAVIAHDNATVRVFGERLRRDGVPVRYSSVTRPLNSEPFVQGLFALIELARLRRQGLAGTSMSLAEVGAFARLRVATLMSCPLITTGAKPGEGTPARIEAVESAMNSLESLANLQDVTPDALDAEGATALPQLVAAWHRLVAQRASEASPASVQVDDSLFDPSAADASSFGTACQYAMLALDEPQAPAADALALIAQVLGDNPQLKAFQRVWKLVDRVARESRRLTSNEPQFTLALAWQTTGVALAWQRAALRNTSEGRAANDRLDVAMRLFQYAQDGAAGHDIVSFIAQVRGMELEADSLAHVGPIEQAVTLTTPAGAAGRHWEYVWMPAIQQDVWPNLAERATLFGGEDLAEVILHGGVQAAQANIDPRLSAVLSSEKKSLLVALTRADRTVNLSAVWNDDLTPSDFLYGYLPEQCPRNREQITFAVVGDENAGLDADPRGLVAAARVRLAQYPADSPEGQDAAATLALLSEHSIEAADPGNWSFVENREQSGQSGQSEATQDNTAAAPAATLSPSAVDQLWGCPVCWLLENRFAGPKAGSAATSFGTLIHTVAEQGSKEGLDLPDFMAGKSVEERMAAAVSRLLEIYNGLKPDLSTITNPRERYSAMRKDDQAEATLANIASYFVRSNTADYLGKNAEKFSIGTLQQASCEEQFSARFDMGDILAAYNALPGMDSISRSDLCELMGFLVGGWPEGMREDLVVRLSGRIDRKETRLLEDGTLVTRLIDYKTGRVPSVRQIVNDLQLVCYQLGLAFPEQGEREACPQVTQSALFHVGHKASPAESYAPEGLFQPPLFTGASLNLQAFTVRDHYRNPLAMLDIAPLEASKPGELAHLDDDVWRLFMALNGTQALWSLTMIARVFYAAAASRAERLEAHPTAEHLGSCRMNAVCPACAGQIDTVFETRQA</sequence>
<evidence type="ECO:0000259" key="16">
    <source>
        <dbReference type="PROSITE" id="PS51217"/>
    </source>
</evidence>
<keyword evidence="3" id="KW-0227">DNA damage</keyword>
<protein>
    <recommendedName>
        <fullName evidence="11">DNA 3'-5' helicase</fullName>
        <ecNumber evidence="11">5.6.2.4</ecNumber>
    </recommendedName>
</protein>
<evidence type="ECO:0000259" key="15">
    <source>
        <dbReference type="PROSITE" id="PS51198"/>
    </source>
</evidence>
<keyword evidence="9" id="KW-0413">Isomerase</keyword>
<dbReference type="InterPro" id="IPR000212">
    <property type="entry name" value="DNA_helicase_UvrD/REP"/>
</dbReference>
<dbReference type="Pfam" id="PF00580">
    <property type="entry name" value="UvrD-helicase"/>
    <property type="match status" value="1"/>
</dbReference>
<dbReference type="PANTHER" id="PTHR11070:SF59">
    <property type="entry name" value="DNA 3'-5' HELICASE"/>
    <property type="match status" value="1"/>
</dbReference>
<keyword evidence="5 13" id="KW-0347">Helicase</keyword>
<dbReference type="InterPro" id="IPR027417">
    <property type="entry name" value="P-loop_NTPase"/>
</dbReference>
<keyword evidence="4 13" id="KW-0378">Hydrolase</keyword>
<organism evidence="17 18">
    <name type="scientific">Bifidobacterium panos</name>
    <dbReference type="NCBI Taxonomy" id="2675321"/>
    <lineage>
        <taxon>Bacteria</taxon>
        <taxon>Bacillati</taxon>
        <taxon>Actinomycetota</taxon>
        <taxon>Actinomycetes</taxon>
        <taxon>Bifidobacteriales</taxon>
        <taxon>Bifidobacteriaceae</taxon>
        <taxon>Bifidobacterium</taxon>
    </lineage>
</organism>
<dbReference type="RefSeq" id="WP_253902258.1">
    <property type="nucleotide sequence ID" value="NZ_JAAIIJ010000003.1"/>
</dbReference>
<feature type="region of interest" description="Disordered" evidence="14">
    <location>
        <begin position="915"/>
        <end position="938"/>
    </location>
</feature>
<dbReference type="Proteomes" id="UP000553756">
    <property type="component" value="Unassembled WGS sequence"/>
</dbReference>
<accession>A0ABX1SUX6</accession>
<comment type="catalytic activity">
    <reaction evidence="12">
        <text>ATP + H2O = ADP + phosphate + H(+)</text>
        <dbReference type="Rhea" id="RHEA:13065"/>
        <dbReference type="ChEBI" id="CHEBI:15377"/>
        <dbReference type="ChEBI" id="CHEBI:15378"/>
        <dbReference type="ChEBI" id="CHEBI:30616"/>
        <dbReference type="ChEBI" id="CHEBI:43474"/>
        <dbReference type="ChEBI" id="CHEBI:456216"/>
        <dbReference type="EC" id="5.6.2.4"/>
    </reaction>
</comment>
<evidence type="ECO:0000256" key="9">
    <source>
        <dbReference type="ARBA" id="ARBA00023235"/>
    </source>
</evidence>
<evidence type="ECO:0000256" key="2">
    <source>
        <dbReference type="ARBA" id="ARBA00022741"/>
    </source>
</evidence>
<evidence type="ECO:0000256" key="3">
    <source>
        <dbReference type="ARBA" id="ARBA00022763"/>
    </source>
</evidence>
<feature type="compositionally biased region" description="Polar residues" evidence="14">
    <location>
        <begin position="920"/>
        <end position="933"/>
    </location>
</feature>
<dbReference type="InterPro" id="IPR014017">
    <property type="entry name" value="DNA_helicase_UvrD-like_C"/>
</dbReference>
<evidence type="ECO:0000256" key="14">
    <source>
        <dbReference type="SAM" id="MobiDB-lite"/>
    </source>
</evidence>
<evidence type="ECO:0000256" key="8">
    <source>
        <dbReference type="ARBA" id="ARBA00023204"/>
    </source>
</evidence>
<keyword evidence="6" id="KW-0269">Exonuclease</keyword>
<dbReference type="SUPFAM" id="SSF52540">
    <property type="entry name" value="P-loop containing nucleoside triphosphate hydrolases"/>
    <property type="match status" value="1"/>
</dbReference>
<evidence type="ECO:0000256" key="11">
    <source>
        <dbReference type="ARBA" id="ARBA00034808"/>
    </source>
</evidence>
<comment type="caution">
    <text evidence="17">The sequence shown here is derived from an EMBL/GenBank/DDBJ whole genome shotgun (WGS) entry which is preliminary data.</text>
</comment>
<dbReference type="Pfam" id="PF12705">
    <property type="entry name" value="PDDEXK_1"/>
    <property type="match status" value="1"/>
</dbReference>
<evidence type="ECO:0000256" key="12">
    <source>
        <dbReference type="ARBA" id="ARBA00048988"/>
    </source>
</evidence>
<dbReference type="PANTHER" id="PTHR11070">
    <property type="entry name" value="UVRD / RECB / PCRA DNA HELICASE FAMILY MEMBER"/>
    <property type="match status" value="1"/>
</dbReference>
<keyword evidence="2 13" id="KW-0547">Nucleotide-binding</keyword>
<keyword evidence="1" id="KW-0540">Nuclease</keyword>
<dbReference type="PROSITE" id="PS51198">
    <property type="entry name" value="UVRD_HELICASE_ATP_BIND"/>
    <property type="match status" value="1"/>
</dbReference>
<dbReference type="EC" id="5.6.2.4" evidence="11"/>
<dbReference type="InterPro" id="IPR038726">
    <property type="entry name" value="PDDEXK_AddAB-type"/>
</dbReference>
<evidence type="ECO:0000313" key="18">
    <source>
        <dbReference type="Proteomes" id="UP000553756"/>
    </source>
</evidence>
<evidence type="ECO:0000256" key="1">
    <source>
        <dbReference type="ARBA" id="ARBA00022722"/>
    </source>
</evidence>
<dbReference type="Gene3D" id="3.40.50.300">
    <property type="entry name" value="P-loop containing nucleotide triphosphate hydrolases"/>
    <property type="match status" value="3"/>
</dbReference>
<gene>
    <name evidence="17" type="ORF">G1C94_0246</name>
</gene>
<keyword evidence="18" id="KW-1185">Reference proteome</keyword>
<proteinExistence type="predicted"/>
<dbReference type="EMBL" id="JAAIIJ010000003">
    <property type="protein sequence ID" value="NMN01625.1"/>
    <property type="molecule type" value="Genomic_DNA"/>
</dbReference>
<dbReference type="InterPro" id="IPR014016">
    <property type="entry name" value="UvrD-like_ATP-bd"/>
</dbReference>
<name>A0ABX1SUX6_9BIFI</name>
<feature type="binding site" evidence="13">
    <location>
        <begin position="19"/>
        <end position="26"/>
    </location>
    <ligand>
        <name>ATP</name>
        <dbReference type="ChEBI" id="CHEBI:30616"/>
    </ligand>
</feature>
<keyword evidence="7 13" id="KW-0067">ATP-binding</keyword>
<feature type="domain" description="UvrD-like helicase ATP-binding" evidence="15">
    <location>
        <begin position="1"/>
        <end position="350"/>
    </location>
</feature>
<reference evidence="17 18" key="1">
    <citation type="submission" date="2020-02" db="EMBL/GenBank/DDBJ databases">
        <title>Characterization of phylogenetic diversity of novel bifidobacterial species isolated in Czech ZOOs.</title>
        <authorList>
            <person name="Lugli G.A."/>
            <person name="Vera N.B."/>
            <person name="Ventura M."/>
        </authorList>
    </citation>
    <scope>NUCLEOTIDE SEQUENCE [LARGE SCALE GENOMIC DNA]</scope>
    <source>
        <strain evidence="17 18">DSM 109963</strain>
    </source>
</reference>
<evidence type="ECO:0000256" key="10">
    <source>
        <dbReference type="ARBA" id="ARBA00034617"/>
    </source>
</evidence>
<comment type="catalytic activity">
    <reaction evidence="10">
        <text>Couples ATP hydrolysis with the unwinding of duplex DNA by translocating in the 3'-5' direction.</text>
        <dbReference type="EC" id="5.6.2.4"/>
    </reaction>
</comment>
<feature type="domain" description="UvrD-like helicase C-terminal" evidence="16">
    <location>
        <begin position="356"/>
        <end position="748"/>
    </location>
</feature>
<dbReference type="GO" id="GO:0004386">
    <property type="term" value="F:helicase activity"/>
    <property type="evidence" value="ECO:0007669"/>
    <property type="project" value="UniProtKB-KW"/>
</dbReference>
<evidence type="ECO:0000256" key="13">
    <source>
        <dbReference type="PROSITE-ProRule" id="PRU00560"/>
    </source>
</evidence>
<keyword evidence="8" id="KW-0234">DNA repair</keyword>